<dbReference type="NCBIfam" id="TIGR02047">
    <property type="entry name" value="CadR-PbrR"/>
    <property type="match status" value="1"/>
</dbReference>
<dbReference type="PROSITE" id="PS00552">
    <property type="entry name" value="HTH_MERR_1"/>
    <property type="match status" value="1"/>
</dbReference>
<proteinExistence type="predicted"/>
<evidence type="ECO:0000259" key="2">
    <source>
        <dbReference type="PROSITE" id="PS50937"/>
    </source>
</evidence>
<dbReference type="GO" id="GO:0003677">
    <property type="term" value="F:DNA binding"/>
    <property type="evidence" value="ECO:0007669"/>
    <property type="project" value="UniProtKB-KW"/>
</dbReference>
<dbReference type="GO" id="GO:0046872">
    <property type="term" value="F:metal ion binding"/>
    <property type="evidence" value="ECO:0007669"/>
    <property type="project" value="InterPro"/>
</dbReference>
<dbReference type="EMBL" id="BLTE01000002">
    <property type="protein sequence ID" value="GFK92934.1"/>
    <property type="molecule type" value="Genomic_DNA"/>
</dbReference>
<dbReference type="InterPro" id="IPR011791">
    <property type="entry name" value="CadR-PbrR"/>
</dbReference>
<dbReference type="Gene3D" id="1.10.1660.10">
    <property type="match status" value="1"/>
</dbReference>
<dbReference type="SUPFAM" id="SSF46955">
    <property type="entry name" value="Putative DNA-binding domain"/>
    <property type="match status" value="1"/>
</dbReference>
<gene>
    <name evidence="3" type="primary">cueR</name>
    <name evidence="3" type="ORF">NNJEOMEG_00762</name>
</gene>
<reference evidence="3 4" key="2">
    <citation type="submission" date="2020-05" db="EMBL/GenBank/DDBJ databases">
        <title>Draft genome sequence of Desulfovibrio sp. strainFSS-1.</title>
        <authorList>
            <person name="Shimoshige H."/>
            <person name="Kobayashi H."/>
            <person name="Maekawa T."/>
        </authorList>
    </citation>
    <scope>NUCLEOTIDE SEQUENCE [LARGE SCALE GENOMIC DNA]</scope>
    <source>
        <strain evidence="3 4">SIID29052-01</strain>
    </source>
</reference>
<protein>
    <submittedName>
        <fullName evidence="3">HTH-type transcriptional regulator CueR</fullName>
    </submittedName>
</protein>
<dbReference type="AlphaFoldDB" id="A0A6V8LMK9"/>
<dbReference type="InterPro" id="IPR047057">
    <property type="entry name" value="MerR_fam"/>
</dbReference>
<dbReference type="RefSeq" id="WP_173081477.1">
    <property type="nucleotide sequence ID" value="NZ_BLTE01000002.1"/>
</dbReference>
<evidence type="ECO:0000313" key="4">
    <source>
        <dbReference type="Proteomes" id="UP000494245"/>
    </source>
</evidence>
<dbReference type="Proteomes" id="UP000494245">
    <property type="component" value="Unassembled WGS sequence"/>
</dbReference>
<keyword evidence="4" id="KW-1185">Reference proteome</keyword>
<dbReference type="PROSITE" id="PS50937">
    <property type="entry name" value="HTH_MERR_2"/>
    <property type="match status" value="1"/>
</dbReference>
<dbReference type="Pfam" id="PF13411">
    <property type="entry name" value="MerR_1"/>
    <property type="match status" value="1"/>
</dbReference>
<dbReference type="CDD" id="cd04784">
    <property type="entry name" value="HTH_CadR-PbrR"/>
    <property type="match status" value="1"/>
</dbReference>
<dbReference type="SMART" id="SM00422">
    <property type="entry name" value="HTH_MERR"/>
    <property type="match status" value="1"/>
</dbReference>
<feature type="domain" description="HTH merR-type" evidence="2">
    <location>
        <begin position="1"/>
        <end position="69"/>
    </location>
</feature>
<dbReference type="GO" id="GO:0003700">
    <property type="term" value="F:DNA-binding transcription factor activity"/>
    <property type="evidence" value="ECO:0007669"/>
    <property type="project" value="InterPro"/>
</dbReference>
<dbReference type="InterPro" id="IPR000551">
    <property type="entry name" value="MerR-type_HTH_dom"/>
</dbReference>
<comment type="caution">
    <text evidence="3">The sequence shown here is derived from an EMBL/GenBank/DDBJ whole genome shotgun (WGS) entry which is preliminary data.</text>
</comment>
<dbReference type="InterPro" id="IPR009061">
    <property type="entry name" value="DNA-bd_dom_put_sf"/>
</dbReference>
<keyword evidence="1" id="KW-0238">DNA-binding</keyword>
<accession>A0A6V8LMK9</accession>
<dbReference type="PRINTS" id="PR00040">
    <property type="entry name" value="HTHMERR"/>
</dbReference>
<dbReference type="PANTHER" id="PTHR30204:SF92">
    <property type="entry name" value="HTH-TYPE TRANSCRIPTIONAL REGULATOR ZNTR"/>
    <property type="match status" value="1"/>
</dbReference>
<name>A0A6V8LMK9_9BACT</name>
<organism evidence="3 4">
    <name type="scientific">Fundidesulfovibrio magnetotacticus</name>
    <dbReference type="NCBI Taxonomy" id="2730080"/>
    <lineage>
        <taxon>Bacteria</taxon>
        <taxon>Pseudomonadati</taxon>
        <taxon>Thermodesulfobacteriota</taxon>
        <taxon>Desulfovibrionia</taxon>
        <taxon>Desulfovibrionales</taxon>
        <taxon>Desulfovibrionaceae</taxon>
        <taxon>Fundidesulfovibrio</taxon>
    </lineage>
</organism>
<dbReference type="PANTHER" id="PTHR30204">
    <property type="entry name" value="REDOX-CYCLING DRUG-SENSING TRANSCRIPTIONAL ACTIVATOR SOXR"/>
    <property type="match status" value="1"/>
</dbReference>
<reference evidence="3 4" key="1">
    <citation type="submission" date="2020-04" db="EMBL/GenBank/DDBJ databases">
        <authorList>
            <consortium name="Desulfovibrio sp. FSS-1 genome sequencing consortium"/>
            <person name="Shimoshige H."/>
            <person name="Kobayashi H."/>
            <person name="Maekawa T."/>
        </authorList>
    </citation>
    <scope>NUCLEOTIDE SEQUENCE [LARGE SCALE GENOMIC DNA]</scope>
    <source>
        <strain evidence="3 4">SIID29052-01</strain>
    </source>
</reference>
<evidence type="ECO:0000313" key="3">
    <source>
        <dbReference type="EMBL" id="GFK92934.1"/>
    </source>
</evidence>
<dbReference type="GO" id="GO:0045893">
    <property type="term" value="P:positive regulation of DNA-templated transcription"/>
    <property type="evidence" value="ECO:0007669"/>
    <property type="project" value="InterPro"/>
</dbReference>
<sequence length="154" mass="17126">MRIGELARQAGCTVETVRYYEREGLLDPPERGENNYRLYGRDHLESLRFVRNCRVLEMSLEEIRALADLRRDPGKDCGGVNQLLDAHIAHVTERIGRLETLRGQLTALRGLCDRVAPLGDCAILRELSAVQEAREPGAGAASHVRGAHAACRKP</sequence>
<evidence type="ECO:0000256" key="1">
    <source>
        <dbReference type="ARBA" id="ARBA00023125"/>
    </source>
</evidence>